<dbReference type="KEGG" id="aplc:110978174"/>
<gene>
    <name evidence="2" type="primary">LOC110978174</name>
</gene>
<dbReference type="GO" id="GO:0005634">
    <property type="term" value="C:nucleus"/>
    <property type="evidence" value="ECO:0007669"/>
    <property type="project" value="TreeGrafter"/>
</dbReference>
<proteinExistence type="predicted"/>
<reference evidence="2" key="1">
    <citation type="submission" date="2025-08" db="UniProtKB">
        <authorList>
            <consortium name="RefSeq"/>
        </authorList>
    </citation>
    <scope>IDENTIFICATION</scope>
</reference>
<dbReference type="PANTHER" id="PTHR13223">
    <property type="entry name" value="ACIDIC FIBROBLAST GROWTH FACTOR INTRACELLULAR BINDING PROTEIN"/>
    <property type="match status" value="1"/>
</dbReference>
<dbReference type="CTD" id="9158"/>
<name>A0A8B7Y619_ACAPL</name>
<evidence type="ECO:0000313" key="1">
    <source>
        <dbReference type="Proteomes" id="UP000694845"/>
    </source>
</evidence>
<dbReference type="RefSeq" id="XP_022088648.1">
    <property type="nucleotide sequence ID" value="XM_022232956.1"/>
</dbReference>
<dbReference type="GeneID" id="110978174"/>
<protein>
    <submittedName>
        <fullName evidence="2">Acidic fibroblast growth factor intracellular-binding protein-like</fullName>
    </submittedName>
</protein>
<accession>A0A8B7Y619</accession>
<dbReference type="AlphaFoldDB" id="A0A8B7Y619"/>
<keyword evidence="1" id="KW-1185">Reference proteome</keyword>
<organism evidence="1 2">
    <name type="scientific">Acanthaster planci</name>
    <name type="common">Crown-of-thorns starfish</name>
    <dbReference type="NCBI Taxonomy" id="133434"/>
    <lineage>
        <taxon>Eukaryota</taxon>
        <taxon>Metazoa</taxon>
        <taxon>Echinodermata</taxon>
        <taxon>Eleutherozoa</taxon>
        <taxon>Asterozoa</taxon>
        <taxon>Asteroidea</taxon>
        <taxon>Valvatacea</taxon>
        <taxon>Valvatida</taxon>
        <taxon>Acanthasteridae</taxon>
        <taxon>Acanthaster</taxon>
    </lineage>
</organism>
<dbReference type="PANTHER" id="PTHR13223:SF2">
    <property type="entry name" value="ACIDIC FIBROBLAST GROWTH FACTOR INTRACELLULAR-BINDING PROTEIN"/>
    <property type="match status" value="1"/>
</dbReference>
<dbReference type="Pfam" id="PF05427">
    <property type="entry name" value="FIBP"/>
    <property type="match status" value="1"/>
</dbReference>
<dbReference type="InterPro" id="IPR008614">
    <property type="entry name" value="FIBP"/>
</dbReference>
<evidence type="ECO:0000313" key="2">
    <source>
        <dbReference type="RefSeq" id="XP_022088648.1"/>
    </source>
</evidence>
<dbReference type="Proteomes" id="UP000694845">
    <property type="component" value="Unplaced"/>
</dbReference>
<sequence>MTEISVNIFVGNTTFIDPEVYKLWLEGHSSFEAASIRYKTLSSQTTGLKFELLKSDTTDNYRMFRAMEKHLRNPLTLSYQPLFQIPPDMQQMLIEKYYELDSIVAREILGKKLSSKHRKDLDEISEKTKVSLKSCRRQYDNFKRVFKAVEDMEGPMVKNIQANFCFSEQLAKKYAAVVFFANNRFETGKKRLQYLTFSDFAFCADEMIIKWTAGSNDSRKEDLDADFDREFLQDLRELKILISDKDASDQHKGLISAALKGKITEKAHADIESNFKNLSRAIVSIASGMIHSRELRDFFNDVVEKIIEPTKQAQWNGNDMALFLKCYTSSSYQIEGMGRHSRLHATLERYMTTLTKCILRMYHS</sequence>
<dbReference type="OrthoDB" id="16955at2759"/>
<dbReference type="OMA" id="MTVVTCC"/>